<reference evidence="9" key="1">
    <citation type="journal article" date="2020" name="Microb. Genom.">
        <title>Genetic diversity of clinical and environmental Mucorales isolates obtained from an investigation of mucormycosis cases among solid organ transplant recipients.</title>
        <authorList>
            <person name="Nguyen M.H."/>
            <person name="Kaul D."/>
            <person name="Muto C."/>
            <person name="Cheng S.J."/>
            <person name="Richter R.A."/>
            <person name="Bruno V.M."/>
            <person name="Liu G."/>
            <person name="Beyhan S."/>
            <person name="Sundermann A.J."/>
            <person name="Mounaud S."/>
            <person name="Pasculle A.W."/>
            <person name="Nierman W.C."/>
            <person name="Driscoll E."/>
            <person name="Cumbie R."/>
            <person name="Clancy C.J."/>
            <person name="Dupont C.L."/>
        </authorList>
    </citation>
    <scope>NUCLEOTIDE SEQUENCE</scope>
    <source>
        <strain evidence="9">GL16</strain>
    </source>
</reference>
<dbReference type="SMART" id="SM00320">
    <property type="entry name" value="WD40"/>
    <property type="match status" value="6"/>
</dbReference>
<dbReference type="PRINTS" id="PR00320">
    <property type="entry name" value="GPROTEINBRPT"/>
</dbReference>
<dbReference type="InterPro" id="IPR015943">
    <property type="entry name" value="WD40/YVTN_repeat-like_dom_sf"/>
</dbReference>
<dbReference type="OMA" id="PHEEGCL"/>
<evidence type="ECO:0000256" key="2">
    <source>
        <dbReference type="ARBA" id="ARBA00022574"/>
    </source>
</evidence>
<evidence type="ECO:0000256" key="1">
    <source>
        <dbReference type="ARBA" id="ARBA00004123"/>
    </source>
</evidence>
<dbReference type="InterPro" id="IPR020472">
    <property type="entry name" value="WD40_PAC1"/>
</dbReference>
<organism evidence="9 10">
    <name type="scientific">Rhizopus oryzae</name>
    <name type="common">Mucormycosis agent</name>
    <name type="synonym">Rhizopus arrhizus var. delemar</name>
    <dbReference type="NCBI Taxonomy" id="64495"/>
    <lineage>
        <taxon>Eukaryota</taxon>
        <taxon>Fungi</taxon>
        <taxon>Fungi incertae sedis</taxon>
        <taxon>Mucoromycota</taxon>
        <taxon>Mucoromycotina</taxon>
        <taxon>Mucoromycetes</taxon>
        <taxon>Mucorales</taxon>
        <taxon>Mucorineae</taxon>
        <taxon>Rhizopodaceae</taxon>
        <taxon>Rhizopus</taxon>
    </lineage>
</organism>
<accession>A0A9P6YJF1</accession>
<comment type="caution">
    <text evidence="9">The sequence shown here is derived from an EMBL/GenBank/DDBJ whole genome shotgun (WGS) entry which is preliminary data.</text>
</comment>
<dbReference type="InterPro" id="IPR050459">
    <property type="entry name" value="WD_repeat_RBAP46/RBAP48/MSI1"/>
</dbReference>
<protein>
    <recommendedName>
        <fullName evidence="8">Histone-binding protein RBBP4-like N-terminal domain-containing protein</fullName>
    </recommendedName>
</protein>
<evidence type="ECO:0000259" key="8">
    <source>
        <dbReference type="Pfam" id="PF12265"/>
    </source>
</evidence>
<dbReference type="OrthoDB" id="427795at2759"/>
<proteinExistence type="predicted"/>
<feature type="repeat" description="WD" evidence="6">
    <location>
        <begin position="194"/>
        <end position="227"/>
    </location>
</feature>
<dbReference type="InterPro" id="IPR001680">
    <property type="entry name" value="WD40_rpt"/>
</dbReference>
<feature type="region of interest" description="Disordered" evidence="7">
    <location>
        <begin position="384"/>
        <end position="415"/>
    </location>
</feature>
<dbReference type="PROSITE" id="PS00678">
    <property type="entry name" value="WD_REPEATS_1"/>
    <property type="match status" value="2"/>
</dbReference>
<dbReference type="Pfam" id="PF00400">
    <property type="entry name" value="WD40"/>
    <property type="match status" value="5"/>
</dbReference>
<evidence type="ECO:0000256" key="3">
    <source>
        <dbReference type="ARBA" id="ARBA00022737"/>
    </source>
</evidence>
<feature type="repeat" description="WD" evidence="6">
    <location>
        <begin position="340"/>
        <end position="376"/>
    </location>
</feature>
<dbReference type="SUPFAM" id="SSF50978">
    <property type="entry name" value="WD40 repeat-like"/>
    <property type="match status" value="1"/>
</dbReference>
<evidence type="ECO:0000313" key="10">
    <source>
        <dbReference type="Proteomes" id="UP000717996"/>
    </source>
</evidence>
<feature type="repeat" description="WD" evidence="6">
    <location>
        <begin position="283"/>
        <end position="318"/>
    </location>
</feature>
<dbReference type="AlphaFoldDB" id="A0A9P6YJF1"/>
<dbReference type="PROSITE" id="PS50082">
    <property type="entry name" value="WD_REPEATS_2"/>
    <property type="match status" value="5"/>
</dbReference>
<sequence>MWKKNSPFLYDLVVTHALEWPSLTCQWFPDVEESPDKNYKIQRLLLGTHTNDDEPNYVQIASVKFPMLKEEDTPIEDTSDHSETFVKIVQRIPHDGEVNRARYHNENTNIIATKSRSGEVYVFDRTTFDPLPRDEFNPTLKLVGHDKEGYGLAWSPHKSNSSHLLSAGFDGRICQWDVDGSAKENRVLEPVRMYTAHTAGVEDVAWHTKFESIFASVGDDARLMIWDSRNDTDKPIHNIQAHEAEINCVSFAPNSEWVLATGSSDKTAALWDLRNLKTPLHSLKSHQAEILQLSWSPHHDAVLATASSDRRILVWDLSRIGTSQLPKEAADGPPELLFMHGGHTNKISDFCWNPVDPWVLASTADDNIVQVWQMASNIYNSELEKNETAEQDNIPDTNEPAIHDLPKEENDKMEE</sequence>
<comment type="subcellular location">
    <subcellularLocation>
        <location evidence="1">Nucleus</location>
    </subcellularLocation>
</comment>
<dbReference type="Proteomes" id="UP000717996">
    <property type="component" value="Unassembled WGS sequence"/>
</dbReference>
<dbReference type="GO" id="GO:0006325">
    <property type="term" value="P:chromatin organization"/>
    <property type="evidence" value="ECO:0007669"/>
    <property type="project" value="UniProtKB-KW"/>
</dbReference>
<keyword evidence="5" id="KW-0539">Nucleus</keyword>
<dbReference type="EMBL" id="JAANIT010000302">
    <property type="protein sequence ID" value="KAG1549252.1"/>
    <property type="molecule type" value="Genomic_DNA"/>
</dbReference>
<dbReference type="InterPro" id="IPR036322">
    <property type="entry name" value="WD40_repeat_dom_sf"/>
</dbReference>
<dbReference type="InterPro" id="IPR022052">
    <property type="entry name" value="Histone-bd_RBBP4-like_N"/>
</dbReference>
<dbReference type="Gene3D" id="2.130.10.10">
    <property type="entry name" value="YVTN repeat-like/Quinoprotein amine dehydrogenase"/>
    <property type="match status" value="1"/>
</dbReference>
<dbReference type="InterPro" id="IPR019775">
    <property type="entry name" value="WD40_repeat_CS"/>
</dbReference>
<keyword evidence="2 6" id="KW-0853">WD repeat</keyword>
<evidence type="ECO:0000256" key="7">
    <source>
        <dbReference type="SAM" id="MobiDB-lite"/>
    </source>
</evidence>
<evidence type="ECO:0000256" key="6">
    <source>
        <dbReference type="PROSITE-ProRule" id="PRU00221"/>
    </source>
</evidence>
<dbReference type="Pfam" id="PF12265">
    <property type="entry name" value="CAF1C_H4-bd"/>
    <property type="match status" value="1"/>
</dbReference>
<evidence type="ECO:0000313" key="9">
    <source>
        <dbReference type="EMBL" id="KAG1549252.1"/>
    </source>
</evidence>
<evidence type="ECO:0000256" key="4">
    <source>
        <dbReference type="ARBA" id="ARBA00022853"/>
    </source>
</evidence>
<dbReference type="PANTHER" id="PTHR22850">
    <property type="entry name" value="WD40 REPEAT FAMILY"/>
    <property type="match status" value="1"/>
</dbReference>
<feature type="repeat" description="WD" evidence="6">
    <location>
        <begin position="142"/>
        <end position="186"/>
    </location>
</feature>
<dbReference type="GO" id="GO:0005634">
    <property type="term" value="C:nucleus"/>
    <property type="evidence" value="ECO:0007669"/>
    <property type="project" value="UniProtKB-SubCell"/>
</dbReference>
<feature type="compositionally biased region" description="Basic and acidic residues" evidence="7">
    <location>
        <begin position="401"/>
        <end position="415"/>
    </location>
</feature>
<gene>
    <name evidence="9" type="ORF">G6F51_003178</name>
</gene>
<keyword evidence="3" id="KW-0677">Repeat</keyword>
<feature type="domain" description="Histone-binding protein RBBP4-like N-terminal" evidence="8">
    <location>
        <begin position="2"/>
        <end position="66"/>
    </location>
</feature>
<evidence type="ECO:0000256" key="5">
    <source>
        <dbReference type="ARBA" id="ARBA00023242"/>
    </source>
</evidence>
<keyword evidence="4" id="KW-0156">Chromatin regulator</keyword>
<dbReference type="PROSITE" id="PS50294">
    <property type="entry name" value="WD_REPEATS_REGION"/>
    <property type="match status" value="3"/>
</dbReference>
<name>A0A9P6YJF1_RHIOR</name>
<feature type="repeat" description="WD" evidence="6">
    <location>
        <begin position="239"/>
        <end position="275"/>
    </location>
</feature>